<feature type="transmembrane region" description="Helical" evidence="17">
    <location>
        <begin position="60"/>
        <end position="82"/>
    </location>
</feature>
<evidence type="ECO:0000256" key="12">
    <source>
        <dbReference type="ARBA" id="ARBA00023027"/>
    </source>
</evidence>
<feature type="domain" description="NADH:quinone oxidoreductase/Mrp antiporter transmembrane" evidence="18">
    <location>
        <begin position="26"/>
        <end position="286"/>
    </location>
</feature>
<keyword evidence="13 17" id="KW-0830">Ubiquinone</keyword>
<feature type="transmembrane region" description="Helical" evidence="17">
    <location>
        <begin position="94"/>
        <end position="115"/>
    </location>
</feature>
<dbReference type="GO" id="GO:0006120">
    <property type="term" value="P:mitochondrial electron transport, NADH to ubiquinone"/>
    <property type="evidence" value="ECO:0007669"/>
    <property type="project" value="InterPro"/>
</dbReference>
<evidence type="ECO:0000256" key="7">
    <source>
        <dbReference type="ARBA" id="ARBA00022692"/>
    </source>
</evidence>
<keyword evidence="15 17" id="KW-0472">Membrane</keyword>
<keyword evidence="6 17" id="KW-0679">Respiratory chain</keyword>
<evidence type="ECO:0000256" key="10">
    <source>
        <dbReference type="ARBA" id="ARBA00022982"/>
    </source>
</evidence>
<keyword evidence="11 17" id="KW-1133">Transmembrane helix</keyword>
<evidence type="ECO:0000256" key="1">
    <source>
        <dbReference type="ARBA" id="ARBA00004448"/>
    </source>
</evidence>
<feature type="transmembrane region" description="Helical" evidence="17">
    <location>
        <begin position="7"/>
        <end position="27"/>
    </location>
</feature>
<keyword evidence="8 17" id="KW-0999">Mitochondrion inner membrane</keyword>
<dbReference type="PANTHER" id="PTHR46552:SF1">
    <property type="entry name" value="NADH-UBIQUINONE OXIDOREDUCTASE CHAIN 2"/>
    <property type="match status" value="1"/>
</dbReference>
<dbReference type="InterPro" id="IPR001750">
    <property type="entry name" value="ND/Mrp_TM"/>
</dbReference>
<keyword evidence="10 17" id="KW-0249">Electron transport</keyword>
<protein>
    <recommendedName>
        <fullName evidence="4 17">NADH-ubiquinone oxidoreductase chain 2</fullName>
        <ecNumber evidence="3 17">7.1.1.2</ecNumber>
    </recommendedName>
</protein>
<dbReference type="PRINTS" id="PR01436">
    <property type="entry name" value="NADHDHGNASE2"/>
</dbReference>
<dbReference type="Pfam" id="PF00361">
    <property type="entry name" value="Proton_antipo_M"/>
    <property type="match status" value="1"/>
</dbReference>
<keyword evidence="14 17" id="KW-0496">Mitochondrion</keyword>
<comment type="similarity">
    <text evidence="2 17">Belongs to the complex I subunit 2 family.</text>
</comment>
<dbReference type="AlphaFoldDB" id="Q6E5N5"/>
<comment type="subcellular location">
    <subcellularLocation>
        <location evidence="1 17">Mitochondrion inner membrane</location>
        <topology evidence="1 17">Multi-pass membrane protein</topology>
    </subcellularLocation>
</comment>
<gene>
    <name evidence="19" type="primary">ND2</name>
</gene>
<geneLocation type="mitochondrion" evidence="19"/>
<feature type="transmembrane region" description="Helical" evidence="17">
    <location>
        <begin position="274"/>
        <end position="293"/>
    </location>
</feature>
<accession>Q6E5N5</accession>
<keyword evidence="9 17" id="KW-1278">Translocase</keyword>
<dbReference type="PANTHER" id="PTHR46552">
    <property type="entry name" value="NADH-UBIQUINONE OXIDOREDUCTASE CHAIN 2"/>
    <property type="match status" value="1"/>
</dbReference>
<evidence type="ECO:0000259" key="18">
    <source>
        <dbReference type="Pfam" id="PF00361"/>
    </source>
</evidence>
<keyword evidence="7 17" id="KW-0812">Transmembrane</keyword>
<keyword evidence="12 17" id="KW-0520">NAD</keyword>
<evidence type="ECO:0000256" key="5">
    <source>
        <dbReference type="ARBA" id="ARBA00022448"/>
    </source>
</evidence>
<evidence type="ECO:0000256" key="9">
    <source>
        <dbReference type="ARBA" id="ARBA00022967"/>
    </source>
</evidence>
<evidence type="ECO:0000256" key="13">
    <source>
        <dbReference type="ARBA" id="ARBA00023075"/>
    </source>
</evidence>
<organism evidence="19">
    <name type="scientific">Mantheyus phuwuanensis</name>
    <dbReference type="NCBI Taxonomy" id="282162"/>
    <lineage>
        <taxon>Eukaryota</taxon>
        <taxon>Metazoa</taxon>
        <taxon>Chordata</taxon>
        <taxon>Craniata</taxon>
        <taxon>Vertebrata</taxon>
        <taxon>Euteleostomi</taxon>
        <taxon>Lepidosauria</taxon>
        <taxon>Squamata</taxon>
        <taxon>Bifurcata</taxon>
        <taxon>Unidentata</taxon>
        <taxon>Episquamata</taxon>
        <taxon>Toxicofera</taxon>
        <taxon>Iguania</taxon>
        <taxon>Acrodonta</taxon>
        <taxon>Agamidae</taxon>
        <taxon>Draconinae</taxon>
        <taxon>Mantheyus</taxon>
    </lineage>
</organism>
<evidence type="ECO:0000256" key="14">
    <source>
        <dbReference type="ARBA" id="ARBA00023128"/>
    </source>
</evidence>
<dbReference type="InterPro" id="IPR050175">
    <property type="entry name" value="Complex_I_Subunit_2"/>
</dbReference>
<sequence>MPLTATIMMYLGLITGTTIVMMSHIWLTAWMGLAMNTIAALPIIAKPNHPRAIEASTKYFLTQTIASALLLASSTFNAWQMGHMNITQMTGKPAATVMIIALAMKLGAAPTHFWLPEVLQGSTMKTCLLITTWQKIAPVTLMYMISNHTPTYMTMTIAILSTAVGGWGGMNQTQLRKMMAYSSISNTGWTMLVLTLNPNLALMNIAVYIIMTIPVFLIMTESSTKTMQDISTMWAVSPAMSTMLAILLLSLSGVPPLTGFIPKLLILNETVSQNFTLTATIMALMSLLNLMFYMRTAYLTMMLTPPISSPTTVLWRQKINHTVLITTLIPTATASITLMPTIVP</sequence>
<evidence type="ECO:0000256" key="8">
    <source>
        <dbReference type="ARBA" id="ARBA00022792"/>
    </source>
</evidence>
<comment type="catalytic activity">
    <reaction evidence="16 17">
        <text>a ubiquinone + NADH + 5 H(+)(in) = a ubiquinol + NAD(+) + 4 H(+)(out)</text>
        <dbReference type="Rhea" id="RHEA:29091"/>
        <dbReference type="Rhea" id="RHEA-COMP:9565"/>
        <dbReference type="Rhea" id="RHEA-COMP:9566"/>
        <dbReference type="ChEBI" id="CHEBI:15378"/>
        <dbReference type="ChEBI" id="CHEBI:16389"/>
        <dbReference type="ChEBI" id="CHEBI:17976"/>
        <dbReference type="ChEBI" id="CHEBI:57540"/>
        <dbReference type="ChEBI" id="CHEBI:57945"/>
        <dbReference type="EC" id="7.1.1.2"/>
    </reaction>
</comment>
<comment type="function">
    <text evidence="17">Core subunit of the mitochondrial membrane respiratory chain NADH dehydrogenase (Complex I) which catalyzes electron transfer from NADH through the respiratory chain, using ubiquinone as an electron acceptor. Essential for the catalytic activity and assembly of complex I.</text>
</comment>
<dbReference type="InterPro" id="IPR003917">
    <property type="entry name" value="NADH_UbQ_OxRdtase_chain2"/>
</dbReference>
<feature type="transmembrane region" description="Helical" evidence="17">
    <location>
        <begin position="179"/>
        <end position="196"/>
    </location>
</feature>
<feature type="transmembrane region" description="Helical" evidence="17">
    <location>
        <begin position="202"/>
        <end position="220"/>
    </location>
</feature>
<dbReference type="GO" id="GO:0008137">
    <property type="term" value="F:NADH dehydrogenase (ubiquinone) activity"/>
    <property type="evidence" value="ECO:0007669"/>
    <property type="project" value="UniProtKB-EC"/>
</dbReference>
<evidence type="ECO:0000256" key="6">
    <source>
        <dbReference type="ARBA" id="ARBA00022660"/>
    </source>
</evidence>
<feature type="transmembrane region" description="Helical" evidence="17">
    <location>
        <begin position="323"/>
        <end position="343"/>
    </location>
</feature>
<reference evidence="19" key="1">
    <citation type="journal article" date="2004" name="Proc. Calif. Acad. Sci.">
        <title>Phylogenetic relationships of the genus Ptyctolaemus (Squamata: Agamidae), with a description of a new species from the Chin Hills of Western Myanmar.</title>
        <authorList>
            <person name="Schulte J.A.II."/>
            <person name="Vindum J.V."/>
            <person name="Win H."/>
            <person name="Thin T."/>
            <person name="Lwin K.S."/>
            <person name="Shein A.K."/>
            <person name="Tun H."/>
        </authorList>
    </citation>
    <scope>NUCLEOTIDE SEQUENCE</scope>
</reference>
<evidence type="ECO:0000256" key="17">
    <source>
        <dbReference type="RuleBase" id="RU003403"/>
    </source>
</evidence>
<evidence type="ECO:0000256" key="4">
    <source>
        <dbReference type="ARBA" id="ARBA00021008"/>
    </source>
</evidence>
<evidence type="ECO:0000313" key="19">
    <source>
        <dbReference type="EMBL" id="AAT74866.1"/>
    </source>
</evidence>
<dbReference type="EC" id="7.1.1.2" evidence="3 17"/>
<evidence type="ECO:0000256" key="16">
    <source>
        <dbReference type="ARBA" id="ARBA00049551"/>
    </source>
</evidence>
<keyword evidence="5" id="KW-0813">Transport</keyword>
<evidence type="ECO:0000256" key="3">
    <source>
        <dbReference type="ARBA" id="ARBA00012944"/>
    </source>
</evidence>
<evidence type="ECO:0000256" key="2">
    <source>
        <dbReference type="ARBA" id="ARBA00007012"/>
    </source>
</evidence>
<evidence type="ECO:0000256" key="15">
    <source>
        <dbReference type="ARBA" id="ARBA00023136"/>
    </source>
</evidence>
<dbReference type="GO" id="GO:0005743">
    <property type="term" value="C:mitochondrial inner membrane"/>
    <property type="evidence" value="ECO:0007669"/>
    <property type="project" value="UniProtKB-SubCell"/>
</dbReference>
<feature type="transmembrane region" description="Helical" evidence="17">
    <location>
        <begin position="232"/>
        <end position="254"/>
    </location>
</feature>
<proteinExistence type="inferred from homology"/>
<feature type="transmembrane region" description="Helical" evidence="17">
    <location>
        <begin position="149"/>
        <end position="167"/>
    </location>
</feature>
<dbReference type="EMBL" id="AY555836">
    <property type="protein sequence ID" value="AAT74866.1"/>
    <property type="molecule type" value="Genomic_DNA"/>
</dbReference>
<name>Q6E5N5_9SAUR</name>
<evidence type="ECO:0000256" key="11">
    <source>
        <dbReference type="ARBA" id="ARBA00022989"/>
    </source>
</evidence>